<sequence length="184" mass="20833">MFTKSATPTAAIAHNTREVFMANYYTDASFIVPLTPEQTEFALKVLQCATDDSIDFTKKHKTAAAKQYEPAVFRLAKKLAKAVMDESLEEVCLDFRCEQEPKGLWISHDETINTYHAATFTHLIMKHFDIDGYIDIQAAHTCNKRRLDAFGGHAAFITKKEVKWTSTHQWVYQQAKRSGLSPAA</sequence>
<evidence type="ECO:0000313" key="2">
    <source>
        <dbReference type="Proteomes" id="UP001209257"/>
    </source>
</evidence>
<dbReference type="RefSeq" id="WP_262996395.1">
    <property type="nucleotide sequence ID" value="NZ_JAOTJC010000016.1"/>
</dbReference>
<evidence type="ECO:0000313" key="1">
    <source>
        <dbReference type="EMBL" id="MCU7556089.1"/>
    </source>
</evidence>
<reference evidence="2" key="1">
    <citation type="submission" date="2023-07" db="EMBL/GenBank/DDBJ databases">
        <title>Study on multiphase classification of strain Alteromonas salexigens isolated from the Yellow Sea.</title>
        <authorList>
            <person name="Sun L."/>
        </authorList>
    </citation>
    <scope>NUCLEOTIDE SEQUENCE [LARGE SCALE GENOMIC DNA]</scope>
    <source>
        <strain evidence="2">ASW11-19</strain>
    </source>
</reference>
<dbReference type="EMBL" id="JAOTJC010000016">
    <property type="protein sequence ID" value="MCU7556089.1"/>
    <property type="molecule type" value="Genomic_DNA"/>
</dbReference>
<proteinExistence type="predicted"/>
<keyword evidence="2" id="KW-1185">Reference proteome</keyword>
<comment type="caution">
    <text evidence="1">The sequence shown here is derived from an EMBL/GenBank/DDBJ whole genome shotgun (WGS) entry which is preliminary data.</text>
</comment>
<accession>A0ABT2VSP7</accession>
<gene>
    <name evidence="1" type="ORF">OCL06_15970</name>
</gene>
<dbReference type="Proteomes" id="UP001209257">
    <property type="component" value="Unassembled WGS sequence"/>
</dbReference>
<organism evidence="1 2">
    <name type="scientific">Alteromonas salexigens</name>
    <dbReference type="NCBI Taxonomy" id="2982530"/>
    <lineage>
        <taxon>Bacteria</taxon>
        <taxon>Pseudomonadati</taxon>
        <taxon>Pseudomonadota</taxon>
        <taxon>Gammaproteobacteria</taxon>
        <taxon>Alteromonadales</taxon>
        <taxon>Alteromonadaceae</taxon>
        <taxon>Alteromonas/Salinimonas group</taxon>
        <taxon>Alteromonas</taxon>
    </lineage>
</organism>
<protein>
    <submittedName>
        <fullName evidence="1">Uncharacterized protein</fullName>
    </submittedName>
</protein>
<name>A0ABT2VSP7_9ALTE</name>